<proteinExistence type="predicted"/>
<keyword evidence="2" id="KW-1185">Reference proteome</keyword>
<reference evidence="1" key="1">
    <citation type="submission" date="2022-03" db="EMBL/GenBank/DDBJ databases">
        <title>Genomic analyses of argali, domestic sheep and their hybrids provide insights into chromosomal evolution, heterosis and genetic basis of agronomic traits.</title>
        <authorList>
            <person name="Li M."/>
        </authorList>
    </citation>
    <scope>NUCLEOTIDE SEQUENCE</scope>
    <source>
        <strain evidence="1">CAU-MHL-2022a</strain>
        <tissue evidence="1">Skin</tissue>
    </source>
</reference>
<name>A0AAD4UDY3_OVIAM</name>
<gene>
    <name evidence="1" type="ORF">MG293_007843</name>
</gene>
<dbReference type="Proteomes" id="UP001214576">
    <property type="component" value="Unassembled WGS sequence"/>
</dbReference>
<evidence type="ECO:0000313" key="1">
    <source>
        <dbReference type="EMBL" id="KAI4542464.1"/>
    </source>
</evidence>
<comment type="caution">
    <text evidence="1">The sequence shown here is derived from an EMBL/GenBank/DDBJ whole genome shotgun (WGS) entry which is preliminary data.</text>
</comment>
<accession>A0AAD4UDY3</accession>
<protein>
    <submittedName>
        <fullName evidence="1">Uncharacterized protein</fullName>
    </submittedName>
</protein>
<organism evidence="1 2">
    <name type="scientific">Ovis ammon polii</name>
    <dbReference type="NCBI Taxonomy" id="230172"/>
    <lineage>
        <taxon>Eukaryota</taxon>
        <taxon>Metazoa</taxon>
        <taxon>Chordata</taxon>
        <taxon>Craniata</taxon>
        <taxon>Vertebrata</taxon>
        <taxon>Euteleostomi</taxon>
        <taxon>Mammalia</taxon>
        <taxon>Eutheria</taxon>
        <taxon>Laurasiatheria</taxon>
        <taxon>Artiodactyla</taxon>
        <taxon>Ruminantia</taxon>
        <taxon>Pecora</taxon>
        <taxon>Bovidae</taxon>
        <taxon>Caprinae</taxon>
        <taxon>Ovis</taxon>
    </lineage>
</organism>
<dbReference type="EMBL" id="JAKZEL010000007">
    <property type="protein sequence ID" value="KAI4542464.1"/>
    <property type="molecule type" value="Genomic_DNA"/>
</dbReference>
<sequence>MTCSRGMWGFPSRMVEFGDSMNISLDLLCILPHTLSVEFMFPSECQQKNHHHNGAASGIPLLATDTARESSQAHVCSPGEKGRAAQKAWEPLSEGEKENSSSLLVLIELPFSTEELIGIAVSVSPLFHRRSIHQSDKWTRRKKPLSGEEEILLKKTSPCGCFIYTSVKLTSDLVLDPRFLLSSAGTFHSPLCDSSHLLG</sequence>
<dbReference type="AlphaFoldDB" id="A0AAD4UDY3"/>
<evidence type="ECO:0000313" key="2">
    <source>
        <dbReference type="Proteomes" id="UP001214576"/>
    </source>
</evidence>